<dbReference type="EMBL" id="MU003697">
    <property type="protein sequence ID" value="KAF2812505.1"/>
    <property type="molecule type" value="Genomic_DNA"/>
</dbReference>
<dbReference type="GO" id="GO:0003676">
    <property type="term" value="F:nucleic acid binding"/>
    <property type="evidence" value="ECO:0007669"/>
    <property type="project" value="InterPro"/>
</dbReference>
<dbReference type="Proteomes" id="UP000504636">
    <property type="component" value="Unplaced"/>
</dbReference>
<evidence type="ECO:0000256" key="2">
    <source>
        <dbReference type="SAM" id="MobiDB-lite"/>
    </source>
</evidence>
<dbReference type="GeneID" id="54466175"/>
<feature type="coiled-coil region" evidence="1">
    <location>
        <begin position="366"/>
        <end position="441"/>
    </location>
</feature>
<evidence type="ECO:0000313" key="5">
    <source>
        <dbReference type="Proteomes" id="UP000504636"/>
    </source>
</evidence>
<dbReference type="AlphaFoldDB" id="A0A6A6YWZ5"/>
<evidence type="ECO:0000259" key="3">
    <source>
        <dbReference type="PROSITE" id="PS50879"/>
    </source>
</evidence>
<name>A0A6A6YWZ5_9PEZI</name>
<dbReference type="InterPro" id="IPR036397">
    <property type="entry name" value="RNaseH_sf"/>
</dbReference>
<reference evidence="6" key="2">
    <citation type="submission" date="2020-04" db="EMBL/GenBank/DDBJ databases">
        <authorList>
            <consortium name="NCBI Genome Project"/>
        </authorList>
    </citation>
    <scope>NUCLEOTIDE SEQUENCE</scope>
    <source>
        <strain evidence="6">CBS 304.34</strain>
    </source>
</reference>
<dbReference type="Pfam" id="PF00075">
    <property type="entry name" value="RNase_H"/>
    <property type="match status" value="1"/>
</dbReference>
<keyword evidence="5" id="KW-1185">Reference proteome</keyword>
<evidence type="ECO:0000256" key="1">
    <source>
        <dbReference type="SAM" id="Coils"/>
    </source>
</evidence>
<gene>
    <name evidence="4 6" type="ORF">BDZ99DRAFT_518337</name>
</gene>
<organism evidence="4">
    <name type="scientific">Mytilinidion resinicola</name>
    <dbReference type="NCBI Taxonomy" id="574789"/>
    <lineage>
        <taxon>Eukaryota</taxon>
        <taxon>Fungi</taxon>
        <taxon>Dikarya</taxon>
        <taxon>Ascomycota</taxon>
        <taxon>Pezizomycotina</taxon>
        <taxon>Dothideomycetes</taxon>
        <taxon>Pleosporomycetidae</taxon>
        <taxon>Mytilinidiales</taxon>
        <taxon>Mytilinidiaceae</taxon>
        <taxon>Mytilinidion</taxon>
    </lineage>
</organism>
<dbReference type="SUPFAM" id="SSF53098">
    <property type="entry name" value="Ribonuclease H-like"/>
    <property type="match status" value="1"/>
</dbReference>
<dbReference type="InterPro" id="IPR012337">
    <property type="entry name" value="RNaseH-like_sf"/>
</dbReference>
<feature type="domain" description="RNase H type-1" evidence="3">
    <location>
        <begin position="199"/>
        <end position="349"/>
    </location>
</feature>
<dbReference type="GO" id="GO:0004523">
    <property type="term" value="F:RNA-DNA hybrid ribonuclease activity"/>
    <property type="evidence" value="ECO:0007669"/>
    <property type="project" value="InterPro"/>
</dbReference>
<evidence type="ECO:0000313" key="6">
    <source>
        <dbReference type="RefSeq" id="XP_033579469.1"/>
    </source>
</evidence>
<dbReference type="RefSeq" id="XP_033579469.1">
    <property type="nucleotide sequence ID" value="XM_033725282.1"/>
</dbReference>
<evidence type="ECO:0000313" key="4">
    <source>
        <dbReference type="EMBL" id="KAF2812505.1"/>
    </source>
</evidence>
<feature type="region of interest" description="Disordered" evidence="2">
    <location>
        <begin position="123"/>
        <end position="148"/>
    </location>
</feature>
<reference evidence="4 6" key="1">
    <citation type="journal article" date="2020" name="Stud. Mycol.">
        <title>101 Dothideomycetes genomes: a test case for predicting lifestyles and emergence of pathogens.</title>
        <authorList>
            <person name="Haridas S."/>
            <person name="Albert R."/>
            <person name="Binder M."/>
            <person name="Bloem J."/>
            <person name="Labutti K."/>
            <person name="Salamov A."/>
            <person name="Andreopoulos B."/>
            <person name="Baker S."/>
            <person name="Barry K."/>
            <person name="Bills G."/>
            <person name="Bluhm B."/>
            <person name="Cannon C."/>
            <person name="Castanera R."/>
            <person name="Culley D."/>
            <person name="Daum C."/>
            <person name="Ezra D."/>
            <person name="Gonzalez J."/>
            <person name="Henrissat B."/>
            <person name="Kuo A."/>
            <person name="Liang C."/>
            <person name="Lipzen A."/>
            <person name="Lutzoni F."/>
            <person name="Magnuson J."/>
            <person name="Mondo S."/>
            <person name="Nolan M."/>
            <person name="Ohm R."/>
            <person name="Pangilinan J."/>
            <person name="Park H.-J."/>
            <person name="Ramirez L."/>
            <person name="Alfaro M."/>
            <person name="Sun H."/>
            <person name="Tritt A."/>
            <person name="Yoshinaga Y."/>
            <person name="Zwiers L.-H."/>
            <person name="Turgeon B."/>
            <person name="Goodwin S."/>
            <person name="Spatafora J."/>
            <person name="Crous P."/>
            <person name="Grigoriev I."/>
        </authorList>
    </citation>
    <scope>NUCLEOTIDE SEQUENCE</scope>
    <source>
        <strain evidence="4 6">CBS 304.34</strain>
    </source>
</reference>
<reference evidence="6" key="3">
    <citation type="submission" date="2025-04" db="UniProtKB">
        <authorList>
            <consortium name="RefSeq"/>
        </authorList>
    </citation>
    <scope>IDENTIFICATION</scope>
    <source>
        <strain evidence="6">CBS 304.34</strain>
    </source>
</reference>
<proteinExistence type="predicted"/>
<keyword evidence="1" id="KW-0175">Coiled coil</keyword>
<dbReference type="PROSITE" id="PS50879">
    <property type="entry name" value="RNASE_H_1"/>
    <property type="match status" value="1"/>
</dbReference>
<dbReference type="CDD" id="cd09276">
    <property type="entry name" value="Rnase_HI_RT_non_LTR"/>
    <property type="match status" value="1"/>
</dbReference>
<accession>A0A6A6YWZ5</accession>
<dbReference type="Gene3D" id="3.30.420.10">
    <property type="entry name" value="Ribonuclease H-like superfamily/Ribonuclease H"/>
    <property type="match status" value="1"/>
</dbReference>
<feature type="compositionally biased region" description="Basic residues" evidence="2">
    <location>
        <begin position="124"/>
        <end position="134"/>
    </location>
</feature>
<dbReference type="OrthoDB" id="4729724at2759"/>
<sequence length="485" mass="54729">MAQMAARTESLLDKLPHLRELEHAVKKTTNPVGALCCIFEAGVDKQATNIDHFLDVLETIGCDSPLWSEVQEEKWARGLTDRSSSTEGTILDGLSCALKDTQRENPLRDEYRETDAELLETLRRTRNRQRHGKKTTPDNSLPSSPRQRKRKIQELWHALLDEGDIEYIHGLRNSETFKNGLTNNVFIDEHATIAKKHAVIGKNVFWTDASTQINGLSAVAVAYSPVNSLYLATTPANAGYGHTSDSAETYGVLCALHVAESLLRQDNEWREAMGSDVLVIQCDSQNALRQIGACTAEQGSPIRYFIKKIVEAVYRIYELGLKVEFRWVPGHKGVTGNEVADRAAKNARMQYEQEASAQSEYLQAQYAHLQGQVKQLQGQHEYLQEANAQYEYLEAQYVHVQGQVEYLRDRYVHVPEASARYEYLQDQYVHVQDRIEDLQVRHGRLQAASEAAAVAQAVAGQAAVQWHVPGTYSVYGELQMFYTQF</sequence>
<protein>
    <recommendedName>
        <fullName evidence="3">RNase H type-1 domain-containing protein</fullName>
    </recommendedName>
</protein>
<dbReference type="InterPro" id="IPR002156">
    <property type="entry name" value="RNaseH_domain"/>
</dbReference>